<proteinExistence type="predicted"/>
<evidence type="ECO:0000256" key="1">
    <source>
        <dbReference type="SAM" id="MobiDB-lite"/>
    </source>
</evidence>
<feature type="chain" id="PRO_5013129452" description="Autophagy-related protein 27" evidence="2">
    <location>
        <begin position="29"/>
        <end position="265"/>
    </location>
</feature>
<evidence type="ECO:0000256" key="2">
    <source>
        <dbReference type="SAM" id="SignalP"/>
    </source>
</evidence>
<keyword evidence="2" id="KW-0732">Signal</keyword>
<organism evidence="3 4">
    <name type="scientific">Polytolypa hystricis (strain UAMH7299)</name>
    <dbReference type="NCBI Taxonomy" id="1447883"/>
    <lineage>
        <taxon>Eukaryota</taxon>
        <taxon>Fungi</taxon>
        <taxon>Dikarya</taxon>
        <taxon>Ascomycota</taxon>
        <taxon>Pezizomycotina</taxon>
        <taxon>Eurotiomycetes</taxon>
        <taxon>Eurotiomycetidae</taxon>
        <taxon>Onygenales</taxon>
        <taxon>Onygenales incertae sedis</taxon>
        <taxon>Polytolypa</taxon>
    </lineage>
</organism>
<name>A0A2B7WWQ1_POLH7</name>
<dbReference type="Proteomes" id="UP000224634">
    <property type="component" value="Unassembled WGS sequence"/>
</dbReference>
<dbReference type="EMBL" id="PDNA01000243">
    <property type="protein sequence ID" value="PGH01003.1"/>
    <property type="molecule type" value="Genomic_DNA"/>
</dbReference>
<dbReference type="AlphaFoldDB" id="A0A2B7WWQ1"/>
<keyword evidence="4" id="KW-1185">Reference proteome</keyword>
<sequence>MKKLKAIIAKACLFTTILPLLSLLAATATDDCFTQHGDTFKELDLDHPQRISVGMDCTFDKVKENDKCILEGGGHVSSEIFLNVTITSTGGKDDKDEKEKKDKIFNAVEDVTGLRFAESASLDTGNFTYSVTPGSVGYMVFVGMYECVSGVLGGDCASGVENGIGVVPVKTCCPNTIGDKGFNGTAAIMQTGEGEVAKMITHPALAQGEDGGGKDDDDEKEKTEDDKEQEKGGGNENGGLELGVSMKWLVLSIMLSSFFWVTELL</sequence>
<feature type="region of interest" description="Disordered" evidence="1">
    <location>
        <begin position="204"/>
        <end position="238"/>
    </location>
</feature>
<evidence type="ECO:0000313" key="4">
    <source>
        <dbReference type="Proteomes" id="UP000224634"/>
    </source>
</evidence>
<reference evidence="3 4" key="1">
    <citation type="submission" date="2017-10" db="EMBL/GenBank/DDBJ databases">
        <title>Comparative genomics in systemic dimorphic fungi from Ajellomycetaceae.</title>
        <authorList>
            <person name="Munoz J.F."/>
            <person name="Mcewen J.G."/>
            <person name="Clay O.K."/>
            <person name="Cuomo C.A."/>
        </authorList>
    </citation>
    <scope>NUCLEOTIDE SEQUENCE [LARGE SCALE GENOMIC DNA]</scope>
    <source>
        <strain evidence="3 4">UAMH7299</strain>
    </source>
</reference>
<protein>
    <recommendedName>
        <fullName evidence="5">Autophagy-related protein 27</fullName>
    </recommendedName>
</protein>
<accession>A0A2B7WWQ1</accession>
<dbReference type="Pfam" id="PF19535">
    <property type="entry name" value="DUF6060"/>
    <property type="match status" value="1"/>
</dbReference>
<feature type="signal peptide" evidence="2">
    <location>
        <begin position="1"/>
        <end position="28"/>
    </location>
</feature>
<evidence type="ECO:0008006" key="5">
    <source>
        <dbReference type="Google" id="ProtNLM"/>
    </source>
</evidence>
<comment type="caution">
    <text evidence="3">The sequence shown here is derived from an EMBL/GenBank/DDBJ whole genome shotgun (WGS) entry which is preliminary data.</text>
</comment>
<evidence type="ECO:0000313" key="3">
    <source>
        <dbReference type="EMBL" id="PGH01003.1"/>
    </source>
</evidence>
<feature type="compositionally biased region" description="Basic and acidic residues" evidence="1">
    <location>
        <begin position="220"/>
        <end position="233"/>
    </location>
</feature>
<gene>
    <name evidence="3" type="ORF">AJ80_09079</name>
</gene>
<dbReference type="InterPro" id="IPR045702">
    <property type="entry name" value="DUF6060"/>
</dbReference>